<evidence type="ECO:0000313" key="2">
    <source>
        <dbReference type="Proteomes" id="UP000886520"/>
    </source>
</evidence>
<dbReference type="AlphaFoldDB" id="A0A9D4ZAZ1"/>
<protein>
    <submittedName>
        <fullName evidence="1">Uncharacterized protein</fullName>
    </submittedName>
</protein>
<dbReference type="EMBL" id="JABFUD020000018">
    <property type="protein sequence ID" value="KAI5066071.1"/>
    <property type="molecule type" value="Genomic_DNA"/>
</dbReference>
<sequence>MQITSGDFRWRYVHKGNPLASLVVTEASNFVHISKGRRVGTTPREEDMSCRLYNVERSVKIVARICSLDCGFNYSVQDYFPPAEVSAVDRFSLR</sequence>
<dbReference type="Proteomes" id="UP000886520">
    <property type="component" value="Chromosome 18"/>
</dbReference>
<organism evidence="1 2">
    <name type="scientific">Adiantum capillus-veneris</name>
    <name type="common">Maidenhair fern</name>
    <dbReference type="NCBI Taxonomy" id="13818"/>
    <lineage>
        <taxon>Eukaryota</taxon>
        <taxon>Viridiplantae</taxon>
        <taxon>Streptophyta</taxon>
        <taxon>Embryophyta</taxon>
        <taxon>Tracheophyta</taxon>
        <taxon>Polypodiopsida</taxon>
        <taxon>Polypodiidae</taxon>
        <taxon>Polypodiales</taxon>
        <taxon>Pteridineae</taxon>
        <taxon>Pteridaceae</taxon>
        <taxon>Vittarioideae</taxon>
        <taxon>Adiantum</taxon>
    </lineage>
</organism>
<keyword evidence="2" id="KW-1185">Reference proteome</keyword>
<proteinExistence type="predicted"/>
<evidence type="ECO:0000313" key="1">
    <source>
        <dbReference type="EMBL" id="KAI5066071.1"/>
    </source>
</evidence>
<gene>
    <name evidence="1" type="ORF">GOP47_0018695</name>
</gene>
<name>A0A9D4ZAZ1_ADICA</name>
<accession>A0A9D4ZAZ1</accession>
<comment type="caution">
    <text evidence="1">The sequence shown here is derived from an EMBL/GenBank/DDBJ whole genome shotgun (WGS) entry which is preliminary data.</text>
</comment>
<reference evidence="1" key="1">
    <citation type="submission" date="2021-01" db="EMBL/GenBank/DDBJ databases">
        <title>Adiantum capillus-veneris genome.</title>
        <authorList>
            <person name="Fang Y."/>
            <person name="Liao Q."/>
        </authorList>
    </citation>
    <scope>NUCLEOTIDE SEQUENCE</scope>
    <source>
        <strain evidence="1">H3</strain>
        <tissue evidence="1">Leaf</tissue>
    </source>
</reference>